<dbReference type="OrthoDB" id="1394818at2759"/>
<evidence type="ECO:0000313" key="2">
    <source>
        <dbReference type="EMBL" id="CDH58960.1"/>
    </source>
</evidence>
<proteinExistence type="predicted"/>
<feature type="compositionally biased region" description="Polar residues" evidence="1">
    <location>
        <begin position="466"/>
        <end position="476"/>
    </location>
</feature>
<feature type="region of interest" description="Disordered" evidence="1">
    <location>
        <begin position="447"/>
        <end position="476"/>
    </location>
</feature>
<protein>
    <submittedName>
        <fullName evidence="2">Uncharacterized protein</fullName>
    </submittedName>
</protein>
<gene>
    <name evidence="2" type="ORF">LCOR_09805.1</name>
</gene>
<comment type="caution">
    <text evidence="2">The sequence shown here is derived from an EMBL/GenBank/DDBJ whole genome shotgun (WGS) entry which is preliminary data.</text>
</comment>
<reference evidence="2" key="1">
    <citation type="submission" date="2013-08" db="EMBL/GenBank/DDBJ databases">
        <title>Gene expansion shapes genome architecture in the human pathogen Lichtheimia corymbifera: an evolutionary genomics analysis in the ancient terrestrial Mucorales (Mucoromycotina).</title>
        <authorList>
            <person name="Schwartze V.U."/>
            <person name="Winter S."/>
            <person name="Shelest E."/>
            <person name="Marcet-Houben M."/>
            <person name="Horn F."/>
            <person name="Wehner S."/>
            <person name="Hoffmann K."/>
            <person name="Riege K."/>
            <person name="Sammeth M."/>
            <person name="Nowrousian M."/>
            <person name="Valiante V."/>
            <person name="Linde J."/>
            <person name="Jacobsen I.D."/>
            <person name="Marz M."/>
            <person name="Brakhage A.A."/>
            <person name="Gabaldon T."/>
            <person name="Bocker S."/>
            <person name="Voigt K."/>
        </authorList>
    </citation>
    <scope>NUCLEOTIDE SEQUENCE [LARGE SCALE GENOMIC DNA]</scope>
    <source>
        <strain evidence="2">FSU 9682</strain>
    </source>
</reference>
<feature type="compositionally biased region" description="Low complexity" evidence="1">
    <location>
        <begin position="241"/>
        <end position="252"/>
    </location>
</feature>
<evidence type="ECO:0000256" key="1">
    <source>
        <dbReference type="SAM" id="MobiDB-lite"/>
    </source>
</evidence>
<feature type="region of interest" description="Disordered" evidence="1">
    <location>
        <begin position="241"/>
        <end position="298"/>
    </location>
</feature>
<dbReference type="AlphaFoldDB" id="A0A068SAG6"/>
<organism evidence="2 3">
    <name type="scientific">Lichtheimia corymbifera JMRC:FSU:9682</name>
    <dbReference type="NCBI Taxonomy" id="1263082"/>
    <lineage>
        <taxon>Eukaryota</taxon>
        <taxon>Fungi</taxon>
        <taxon>Fungi incertae sedis</taxon>
        <taxon>Mucoromycota</taxon>
        <taxon>Mucoromycotina</taxon>
        <taxon>Mucoromycetes</taxon>
        <taxon>Mucorales</taxon>
        <taxon>Lichtheimiaceae</taxon>
        <taxon>Lichtheimia</taxon>
    </lineage>
</organism>
<dbReference type="Pfam" id="PF10428">
    <property type="entry name" value="SOG2"/>
    <property type="match status" value="2"/>
</dbReference>
<sequence length="476" mass="51928">MAQAPPHNSLRSVTANSSSSVFGLSLNKHGLSFQKPSSSPHNGRIAALPPLQLTVPVIGGEQESPSASRSFSSDTFKLQKQKQKETVHRPAIMSSTATVDGYFQRTKQQQQQQHTTPAIVESSQSLVFAAGTLHTAVRRCLALCTGSNINVDLDIISDALGKSSISVEELVQALEDHDNNRLVIEKYASECIRHLQVLCGSLQQLVPSLVPCLDPRFARHLLLTIHGTTVDIKEACETLQSSIPKPSSQQQQHLLSPDNAFKQQQSSSSPHPPPYLRTRSHSEYATASTAASSPLDDRDRSQLHTHLKLAVTHSLHVTDLLKKSIDDTVAKDDCAPTLRQKLLNLGQQAQQAAGMAIRLDQGLQRIVNKDTTASSSSSSVEGNKAFWEETNEYLKVIISVMRGMQSISTQEDFGWPKAVKQGCLQVTRVTAEVAKVWNRYSASFTTTTTNGEAEPTISGKQDENKTCSSSPSYPDQ</sequence>
<accession>A0A068SAG6</accession>
<dbReference type="STRING" id="1263082.A0A068SAG6"/>
<keyword evidence="3" id="KW-1185">Reference proteome</keyword>
<dbReference type="Proteomes" id="UP000027586">
    <property type="component" value="Unassembled WGS sequence"/>
</dbReference>
<name>A0A068SAG6_9FUNG</name>
<dbReference type="VEuPathDB" id="FungiDB:LCOR_09805.1"/>
<dbReference type="InterPro" id="IPR019487">
    <property type="entry name" value="RAM_signalling_pathway_SOG2"/>
</dbReference>
<evidence type="ECO:0000313" key="3">
    <source>
        <dbReference type="Proteomes" id="UP000027586"/>
    </source>
</evidence>
<dbReference type="EMBL" id="CBTN010000063">
    <property type="protein sequence ID" value="CDH58960.1"/>
    <property type="molecule type" value="Genomic_DNA"/>
</dbReference>